<dbReference type="Proteomes" id="UP000198878">
    <property type="component" value="Unassembled WGS sequence"/>
</dbReference>
<dbReference type="OrthoDB" id="4803789at2"/>
<protein>
    <submittedName>
        <fullName evidence="1">Uncharacterized protein</fullName>
    </submittedName>
</protein>
<name>A0A1H5RH07_9PSEU</name>
<dbReference type="InterPro" id="IPR045778">
    <property type="entry name" value="DUF6204"/>
</dbReference>
<proteinExistence type="predicted"/>
<keyword evidence="2" id="KW-1185">Reference proteome</keyword>
<dbReference type="AlphaFoldDB" id="A0A1H5RH07"/>
<sequence length="106" mass="11822">MPTYRVLVRGKFDRPAGAVREKLLAEASDDLAGLSFSDEGTLTYSRHLGGFGFRVRIDVAAGEGAEQRAHDDAELWAMDLLEREGYPYRDLTVTSTCLDDVRTARR</sequence>
<evidence type="ECO:0000313" key="1">
    <source>
        <dbReference type="EMBL" id="SEF37600.1"/>
    </source>
</evidence>
<dbReference type="Pfam" id="PF19707">
    <property type="entry name" value="DUF6204"/>
    <property type="match status" value="1"/>
</dbReference>
<organism evidence="1 2">
    <name type="scientific">Amycolatopsis pretoriensis</name>
    <dbReference type="NCBI Taxonomy" id="218821"/>
    <lineage>
        <taxon>Bacteria</taxon>
        <taxon>Bacillati</taxon>
        <taxon>Actinomycetota</taxon>
        <taxon>Actinomycetes</taxon>
        <taxon>Pseudonocardiales</taxon>
        <taxon>Pseudonocardiaceae</taxon>
        <taxon>Amycolatopsis</taxon>
    </lineage>
</organism>
<gene>
    <name evidence="1" type="ORF">SAMN05421837_114160</name>
</gene>
<accession>A0A1H5RH07</accession>
<dbReference type="RefSeq" id="WP_086677946.1">
    <property type="nucleotide sequence ID" value="NZ_FNUJ01000014.1"/>
</dbReference>
<evidence type="ECO:0000313" key="2">
    <source>
        <dbReference type="Proteomes" id="UP000198878"/>
    </source>
</evidence>
<dbReference type="EMBL" id="FNUJ01000014">
    <property type="protein sequence ID" value="SEF37600.1"/>
    <property type="molecule type" value="Genomic_DNA"/>
</dbReference>
<reference evidence="2" key="1">
    <citation type="submission" date="2016-10" db="EMBL/GenBank/DDBJ databases">
        <authorList>
            <person name="Varghese N."/>
            <person name="Submissions S."/>
        </authorList>
    </citation>
    <scope>NUCLEOTIDE SEQUENCE [LARGE SCALE GENOMIC DNA]</scope>
    <source>
        <strain evidence="2">DSM 44654</strain>
    </source>
</reference>